<dbReference type="EMBL" id="KZ805305">
    <property type="protein sequence ID" value="PVI07118.1"/>
    <property type="molecule type" value="Genomic_DNA"/>
</dbReference>
<feature type="region of interest" description="Disordered" evidence="5">
    <location>
        <begin position="582"/>
        <end position="631"/>
    </location>
</feature>
<organism evidence="7 8">
    <name type="scientific">Periconia macrospinosa</name>
    <dbReference type="NCBI Taxonomy" id="97972"/>
    <lineage>
        <taxon>Eukaryota</taxon>
        <taxon>Fungi</taxon>
        <taxon>Dikarya</taxon>
        <taxon>Ascomycota</taxon>
        <taxon>Pezizomycotina</taxon>
        <taxon>Dothideomycetes</taxon>
        <taxon>Pleosporomycetidae</taxon>
        <taxon>Pleosporales</taxon>
        <taxon>Massarineae</taxon>
        <taxon>Periconiaceae</taxon>
        <taxon>Periconia</taxon>
    </lineage>
</organism>
<dbReference type="GO" id="GO:0071944">
    <property type="term" value="C:cell periphery"/>
    <property type="evidence" value="ECO:0007669"/>
    <property type="project" value="UniProtKB-ARBA"/>
</dbReference>
<evidence type="ECO:0000256" key="6">
    <source>
        <dbReference type="SAM" id="Phobius"/>
    </source>
</evidence>
<dbReference type="PANTHER" id="PTHR15549">
    <property type="entry name" value="PAIRED IMMUNOGLOBULIN-LIKE TYPE 2 RECEPTOR"/>
    <property type="match status" value="1"/>
</dbReference>
<keyword evidence="3 6" id="KW-1133">Transmembrane helix</keyword>
<evidence type="ECO:0000256" key="1">
    <source>
        <dbReference type="ARBA" id="ARBA00004167"/>
    </source>
</evidence>
<reference evidence="7 8" key="1">
    <citation type="journal article" date="2018" name="Sci. Rep.">
        <title>Comparative genomics provides insights into the lifestyle and reveals functional heterogeneity of dark septate endophytic fungi.</title>
        <authorList>
            <person name="Knapp D.G."/>
            <person name="Nemeth J.B."/>
            <person name="Barry K."/>
            <person name="Hainaut M."/>
            <person name="Henrissat B."/>
            <person name="Johnson J."/>
            <person name="Kuo A."/>
            <person name="Lim J.H.P."/>
            <person name="Lipzen A."/>
            <person name="Nolan M."/>
            <person name="Ohm R.A."/>
            <person name="Tamas L."/>
            <person name="Grigoriev I.V."/>
            <person name="Spatafora J.W."/>
            <person name="Nagy L.G."/>
            <person name="Kovacs G.M."/>
        </authorList>
    </citation>
    <scope>NUCLEOTIDE SEQUENCE [LARGE SCALE GENOMIC DNA]</scope>
    <source>
        <strain evidence="7 8">DSE2036</strain>
    </source>
</reference>
<feature type="compositionally biased region" description="Low complexity" evidence="5">
    <location>
        <begin position="131"/>
        <end position="215"/>
    </location>
</feature>
<comment type="subcellular location">
    <subcellularLocation>
        <location evidence="1">Membrane</location>
        <topology evidence="1">Single-pass membrane protein</topology>
    </subcellularLocation>
</comment>
<sequence>MRSLLKTVVVGAALGARGVVVKSAAISSATLSLSSNPPEITPAPSVQEYELLVRRQDPDAVSLAEILLTAVPVYLRQVVATDLPAASSLIRDEFSYGQRPYWFNQLPEDIQSYLMKKFGPPTATPSPPLSDPSASGSPGASATITGTTTGWSSESSSSPSSSSDTFSRTSSGTVTPTSSIATRTSSRSSAQSISTPTSSESSSSRISSPSPSNTPDSPPDSPPASSSGLSRSQKIGLGVGIPVGIVGAAILFMGCCFLLRRRREKKMDGSIPPSSPGFIPHFAFQDKSMETVEHRTPLTRHLNTSTHDVGHSSWEDEGIDPMEQHNPYTIGTLGPPSNPYKLHYKNDNNGNSNSNVTHHYEEMRADNSTVSYSNPGVSINNPAPIHYSPDSSTSPQDLGPMMAVHTHSSNRARGMRTSYASLRSVAEVSEPDDSANESPVLGRHASPKQAAGRSLIIKRKPVGSPPLSITTSTIGTSPAAVEASQKLLRQTMPEHSASSSSGLPLSTSTASTSMSSNVDASAKAHPNSMADPVSPISPLSNRAPSNPFTYDYIEDYGPEYYRSGYYTNVDIDAEDGLYGVNGGNTSLSQYPDPKELRRKSSSSRTEWPLRNLMGSGHRRKSSPLWGSIYEE</sequence>
<evidence type="ECO:0000256" key="4">
    <source>
        <dbReference type="ARBA" id="ARBA00023136"/>
    </source>
</evidence>
<evidence type="ECO:0000256" key="5">
    <source>
        <dbReference type="SAM" id="MobiDB-lite"/>
    </source>
</evidence>
<dbReference type="PANTHER" id="PTHR15549:SF30">
    <property type="entry name" value="MID2 DOMAIN-CONTAINING PROTEIN"/>
    <property type="match status" value="1"/>
</dbReference>
<accession>A0A2V1E935</accession>
<proteinExistence type="predicted"/>
<keyword evidence="8" id="KW-1185">Reference proteome</keyword>
<evidence type="ECO:0000313" key="7">
    <source>
        <dbReference type="EMBL" id="PVI07118.1"/>
    </source>
</evidence>
<evidence type="ECO:0000256" key="3">
    <source>
        <dbReference type="ARBA" id="ARBA00022989"/>
    </source>
</evidence>
<dbReference type="InterPro" id="IPR051694">
    <property type="entry name" value="Immunoregulatory_rcpt-like"/>
</dbReference>
<keyword evidence="2 6" id="KW-0812">Transmembrane</keyword>
<keyword evidence="4 6" id="KW-0472">Membrane</keyword>
<evidence type="ECO:0000313" key="8">
    <source>
        <dbReference type="Proteomes" id="UP000244855"/>
    </source>
</evidence>
<feature type="region of interest" description="Disordered" evidence="5">
    <location>
        <begin position="425"/>
        <end position="541"/>
    </location>
</feature>
<feature type="compositionally biased region" description="Polar residues" evidence="5">
    <location>
        <begin position="467"/>
        <end position="476"/>
    </location>
</feature>
<name>A0A2V1E935_9PLEO</name>
<feature type="transmembrane region" description="Helical" evidence="6">
    <location>
        <begin position="235"/>
        <end position="259"/>
    </location>
</feature>
<feature type="compositionally biased region" description="Low complexity" evidence="5">
    <location>
        <begin position="496"/>
        <end position="516"/>
    </location>
</feature>
<dbReference type="OrthoDB" id="5419608at2759"/>
<gene>
    <name evidence="7" type="ORF">DM02DRAFT_352483</name>
</gene>
<feature type="region of interest" description="Disordered" evidence="5">
    <location>
        <begin position="117"/>
        <end position="231"/>
    </location>
</feature>
<dbReference type="AlphaFoldDB" id="A0A2V1E935"/>
<evidence type="ECO:0000256" key="2">
    <source>
        <dbReference type="ARBA" id="ARBA00022692"/>
    </source>
</evidence>
<protein>
    <submittedName>
        <fullName evidence="7">Uncharacterized protein</fullName>
    </submittedName>
</protein>
<dbReference type="Proteomes" id="UP000244855">
    <property type="component" value="Unassembled WGS sequence"/>
</dbReference>
<dbReference type="GO" id="GO:0016020">
    <property type="term" value="C:membrane"/>
    <property type="evidence" value="ECO:0007669"/>
    <property type="project" value="UniProtKB-SubCell"/>
</dbReference>